<proteinExistence type="predicted"/>
<dbReference type="EMBL" id="RBUN01000534">
    <property type="protein sequence ID" value="RMV10524.1"/>
    <property type="molecule type" value="Genomic_DNA"/>
</dbReference>
<accession>A0A3M5ZVL1</accession>
<feature type="transmembrane region" description="Helical" evidence="1">
    <location>
        <begin position="165"/>
        <end position="185"/>
    </location>
</feature>
<reference evidence="5 6" key="1">
    <citation type="submission" date="2018-08" db="EMBL/GenBank/DDBJ databases">
        <title>Recombination of ecologically and evolutionarily significant loci maintains genetic cohesion in the Pseudomonas syringae species complex.</title>
        <authorList>
            <person name="Dillon M."/>
            <person name="Thakur S."/>
            <person name="Almeida R.N.D."/>
            <person name="Weir B.S."/>
            <person name="Guttman D.S."/>
        </authorList>
    </citation>
    <scope>NUCLEOTIDE SEQUENCE [LARGE SCALE GENOMIC DNA]</scope>
    <source>
        <strain evidence="4 5">ICMP 11895</strain>
        <strain evidence="3 6">ICMP 11897</strain>
    </source>
</reference>
<evidence type="ECO:0000313" key="5">
    <source>
        <dbReference type="Proteomes" id="UP000272241"/>
    </source>
</evidence>
<dbReference type="GO" id="GO:0016020">
    <property type="term" value="C:membrane"/>
    <property type="evidence" value="ECO:0007669"/>
    <property type="project" value="TreeGrafter"/>
</dbReference>
<keyword evidence="1" id="KW-0812">Transmembrane</keyword>
<sequence length="265" mass="28628">MDFRKDINGLRAIAVAAVLLFHFQPAWLPGGFAGVDVFFVISGYLITGIILRGLRSGKFRLATFYTSRARRIVPALAVLCLALLLLGWFSLLPLDYSALGTHVASSLGFVSNVVYWREAGYFTASAHEKWLLHTWSLSVEWQFYLLYPIALLLLSRVVALHNLRWWVLGASLAGFVLCALCVCLVPMARSRVLPAADPCLGVARGWRGLPVPAATQAPTAASSGTGRTGADRCRFLSAVRTGYVARVSGADAGAGDFRGDRGGPQ</sequence>
<name>A0A3M5ZVL1_PSESS</name>
<dbReference type="EMBL" id="RBUO01000026">
    <property type="protein sequence ID" value="RMV25219.1"/>
    <property type="molecule type" value="Genomic_DNA"/>
</dbReference>
<comment type="caution">
    <text evidence="3">The sequence shown here is derived from an EMBL/GenBank/DDBJ whole genome shotgun (WGS) entry which is preliminary data.</text>
</comment>
<evidence type="ECO:0000313" key="3">
    <source>
        <dbReference type="EMBL" id="RMV10524.1"/>
    </source>
</evidence>
<dbReference type="Proteomes" id="UP000272703">
    <property type="component" value="Unassembled WGS sequence"/>
</dbReference>
<feature type="transmembrane region" description="Helical" evidence="1">
    <location>
        <begin position="137"/>
        <end position="159"/>
    </location>
</feature>
<keyword evidence="3" id="KW-0808">Transferase</keyword>
<dbReference type="InterPro" id="IPR050879">
    <property type="entry name" value="Acyltransferase_3"/>
</dbReference>
<protein>
    <submittedName>
        <fullName evidence="3">Acyltransferase protein</fullName>
    </submittedName>
</protein>
<evidence type="ECO:0000313" key="6">
    <source>
        <dbReference type="Proteomes" id="UP000272703"/>
    </source>
</evidence>
<feature type="domain" description="Acyltransferase 3" evidence="2">
    <location>
        <begin position="5"/>
        <end position="181"/>
    </location>
</feature>
<dbReference type="InterPro" id="IPR002656">
    <property type="entry name" value="Acyl_transf_3_dom"/>
</dbReference>
<dbReference type="AlphaFoldDB" id="A0A3M5ZVL1"/>
<evidence type="ECO:0000313" key="4">
    <source>
        <dbReference type="EMBL" id="RMV25219.1"/>
    </source>
</evidence>
<evidence type="ECO:0000259" key="2">
    <source>
        <dbReference type="Pfam" id="PF01757"/>
    </source>
</evidence>
<dbReference type="GO" id="GO:0016747">
    <property type="term" value="F:acyltransferase activity, transferring groups other than amino-acyl groups"/>
    <property type="evidence" value="ECO:0007669"/>
    <property type="project" value="InterPro"/>
</dbReference>
<keyword evidence="3" id="KW-0012">Acyltransferase</keyword>
<feature type="transmembrane region" description="Helical" evidence="1">
    <location>
        <begin position="7"/>
        <end position="24"/>
    </location>
</feature>
<keyword evidence="1" id="KW-1133">Transmembrane helix</keyword>
<organism evidence="3 6">
    <name type="scientific">Pseudomonas savastanoi</name>
    <name type="common">Pseudomonas syringae pv. savastanoi</name>
    <dbReference type="NCBI Taxonomy" id="29438"/>
    <lineage>
        <taxon>Bacteria</taxon>
        <taxon>Pseudomonadati</taxon>
        <taxon>Pseudomonadota</taxon>
        <taxon>Gammaproteobacteria</taxon>
        <taxon>Pseudomonadales</taxon>
        <taxon>Pseudomonadaceae</taxon>
        <taxon>Pseudomonas</taxon>
    </lineage>
</organism>
<evidence type="ECO:0000256" key="1">
    <source>
        <dbReference type="SAM" id="Phobius"/>
    </source>
</evidence>
<keyword evidence="1" id="KW-0472">Membrane</keyword>
<dbReference type="PANTHER" id="PTHR23028:SF53">
    <property type="entry name" value="ACYL_TRANSF_3 DOMAIN-CONTAINING PROTEIN"/>
    <property type="match status" value="1"/>
</dbReference>
<feature type="transmembrane region" description="Helical" evidence="1">
    <location>
        <begin position="30"/>
        <end position="51"/>
    </location>
</feature>
<feature type="transmembrane region" description="Helical" evidence="1">
    <location>
        <begin position="72"/>
        <end position="90"/>
    </location>
</feature>
<gene>
    <name evidence="4" type="ORF">ALP15_02472</name>
    <name evidence="3" type="ORF">ALP16_03255</name>
</gene>
<dbReference type="Proteomes" id="UP000272241">
    <property type="component" value="Unassembled WGS sequence"/>
</dbReference>
<dbReference type="Pfam" id="PF01757">
    <property type="entry name" value="Acyl_transf_3"/>
    <property type="match status" value="1"/>
</dbReference>
<dbReference type="PANTHER" id="PTHR23028">
    <property type="entry name" value="ACETYLTRANSFERASE"/>
    <property type="match status" value="1"/>
</dbReference>
<dbReference type="GO" id="GO:0009103">
    <property type="term" value="P:lipopolysaccharide biosynthetic process"/>
    <property type="evidence" value="ECO:0007669"/>
    <property type="project" value="TreeGrafter"/>
</dbReference>